<evidence type="ECO:0000313" key="4">
    <source>
        <dbReference type="Proteomes" id="UP000636479"/>
    </source>
</evidence>
<dbReference type="AlphaFoldDB" id="A0A8H6SLU4"/>
<comment type="caution">
    <text evidence="3">The sequence shown here is derived from an EMBL/GenBank/DDBJ whole genome shotgun (WGS) entry which is preliminary data.</text>
</comment>
<dbReference type="GeneID" id="59346865"/>
<sequence>MLRLSLVLALIRFVVPKLHIHGHTLTCQLLYSLNWVPGSGQTDGEGIEWPWSMIGGVAASTRKTIGFARLDSAVNELARQQEAFSQFTLQQADRVPQWKAMVEEFEADGSKQNPYQATVKGATEAQVREILDRQDEEQQAAGIQPIHDISPSAFVVELLDIEQEQRRVSAYAELKKSNSTTLSFNLRNSRQTLNKRIEHLRTLQATYTPASLQRLAQLRLPQSTVAEKVPLLPPSALTPAQRENGGCGPALFEMERLLRDAQCRSALVSLRNQLHIKYRLLLYKRTQSRHQKTNTRSRTLVTRNEYKILLHSWKYQAAWASLVAIAGGKAADVPWPQLHKDDICCLEDSDELAKREAREKRAQFRQQEQDRALQKAGLTPLVSHGRPAERSDDESDSSEGEPATLLETFGGGSTVGNHDQGVQHGEARRSVSWIWTTAGRTETDGELEEGQIEWVKAWARVRRWSEEVDILKEEWRRLAVSLAYEQKEWEKRAQGIEVSSMSVEDDEGLIAYAVKQADIFKNLQIRAELICSEVKLSKGVRRHWPAQFRTEVGMDLSPDDGDGIIEDDVDDEDGNFSEGEMLLTGEDNYS</sequence>
<dbReference type="Pfam" id="PF18758">
    <property type="entry name" value="KDZ"/>
    <property type="match status" value="1"/>
</dbReference>
<proteinExistence type="predicted"/>
<evidence type="ECO:0000256" key="1">
    <source>
        <dbReference type="SAM" id="MobiDB-lite"/>
    </source>
</evidence>
<dbReference type="InterPro" id="IPR040521">
    <property type="entry name" value="KDZ"/>
</dbReference>
<organism evidence="3 4">
    <name type="scientific">Mycena indigotica</name>
    <dbReference type="NCBI Taxonomy" id="2126181"/>
    <lineage>
        <taxon>Eukaryota</taxon>
        <taxon>Fungi</taxon>
        <taxon>Dikarya</taxon>
        <taxon>Basidiomycota</taxon>
        <taxon>Agaricomycotina</taxon>
        <taxon>Agaricomycetes</taxon>
        <taxon>Agaricomycetidae</taxon>
        <taxon>Agaricales</taxon>
        <taxon>Marasmiineae</taxon>
        <taxon>Mycenaceae</taxon>
        <taxon>Mycena</taxon>
    </lineage>
</organism>
<gene>
    <name evidence="3" type="ORF">MIND_00765500</name>
</gene>
<dbReference type="Proteomes" id="UP000636479">
    <property type="component" value="Unassembled WGS sequence"/>
</dbReference>
<keyword evidence="4" id="KW-1185">Reference proteome</keyword>
<dbReference type="EMBL" id="JACAZF010000006">
    <property type="protein sequence ID" value="KAF7301993.1"/>
    <property type="molecule type" value="Genomic_DNA"/>
</dbReference>
<feature type="signal peptide" evidence="2">
    <location>
        <begin position="1"/>
        <end position="16"/>
    </location>
</feature>
<dbReference type="OrthoDB" id="3257768at2759"/>
<dbReference type="RefSeq" id="XP_037219993.1">
    <property type="nucleotide sequence ID" value="XM_037364349.1"/>
</dbReference>
<reference evidence="3" key="1">
    <citation type="submission" date="2020-05" db="EMBL/GenBank/DDBJ databases">
        <title>Mycena genomes resolve the evolution of fungal bioluminescence.</title>
        <authorList>
            <person name="Tsai I.J."/>
        </authorList>
    </citation>
    <scope>NUCLEOTIDE SEQUENCE</scope>
    <source>
        <strain evidence="3">171206Taipei</strain>
    </source>
</reference>
<evidence type="ECO:0000313" key="3">
    <source>
        <dbReference type="EMBL" id="KAF7301993.1"/>
    </source>
</evidence>
<feature type="compositionally biased region" description="Acidic residues" evidence="1">
    <location>
        <begin position="557"/>
        <end position="575"/>
    </location>
</feature>
<accession>A0A8H6SLU4</accession>
<keyword evidence="2" id="KW-0732">Signal</keyword>
<feature type="region of interest" description="Disordered" evidence="1">
    <location>
        <begin position="555"/>
        <end position="590"/>
    </location>
</feature>
<feature type="chain" id="PRO_5034917007" evidence="2">
    <location>
        <begin position="17"/>
        <end position="590"/>
    </location>
</feature>
<name>A0A8H6SLU4_9AGAR</name>
<feature type="region of interest" description="Disordered" evidence="1">
    <location>
        <begin position="357"/>
        <end position="426"/>
    </location>
</feature>
<protein>
    <submittedName>
        <fullName evidence="3">CxC2 domain-containing protein</fullName>
    </submittedName>
</protein>
<feature type="compositionally biased region" description="Basic and acidic residues" evidence="1">
    <location>
        <begin position="357"/>
        <end position="373"/>
    </location>
</feature>
<evidence type="ECO:0000256" key="2">
    <source>
        <dbReference type="SAM" id="SignalP"/>
    </source>
</evidence>